<dbReference type="Proteomes" id="UP000265040">
    <property type="component" value="Chromosome 3"/>
</dbReference>
<protein>
    <submittedName>
        <fullName evidence="2">Uncharacterized protein</fullName>
    </submittedName>
</protein>
<proteinExistence type="predicted"/>
<dbReference type="STRING" id="64144.ENSATEP00000008374"/>
<accession>A0A3Q1HM35</accession>
<reference evidence="2" key="3">
    <citation type="submission" date="2025-09" db="UniProtKB">
        <authorList>
            <consortium name="Ensembl"/>
        </authorList>
    </citation>
    <scope>IDENTIFICATION</scope>
</reference>
<sequence>MNDDGIVFSVFHRKRTISEVQLMHNVQEYKQVGERQDWLQDNFLVGTMSNIFLISFLKIIYFFISVLLFPFYLFFALH</sequence>
<keyword evidence="1" id="KW-0472">Membrane</keyword>
<dbReference type="AlphaFoldDB" id="A0A3Q1HM35"/>
<keyword evidence="1" id="KW-0812">Transmembrane</keyword>
<reference evidence="2" key="2">
    <citation type="submission" date="2025-08" db="UniProtKB">
        <authorList>
            <consortium name="Ensembl"/>
        </authorList>
    </citation>
    <scope>IDENTIFICATION</scope>
</reference>
<name>A0A3Q1HM35_ANATE</name>
<evidence type="ECO:0000313" key="2">
    <source>
        <dbReference type="Ensembl" id="ENSATEP00000008374.2"/>
    </source>
</evidence>
<organism evidence="2 3">
    <name type="scientific">Anabas testudineus</name>
    <name type="common">Climbing perch</name>
    <name type="synonym">Anthias testudineus</name>
    <dbReference type="NCBI Taxonomy" id="64144"/>
    <lineage>
        <taxon>Eukaryota</taxon>
        <taxon>Metazoa</taxon>
        <taxon>Chordata</taxon>
        <taxon>Craniata</taxon>
        <taxon>Vertebrata</taxon>
        <taxon>Euteleostomi</taxon>
        <taxon>Actinopterygii</taxon>
        <taxon>Neopterygii</taxon>
        <taxon>Teleostei</taxon>
        <taxon>Neoteleostei</taxon>
        <taxon>Acanthomorphata</taxon>
        <taxon>Anabantaria</taxon>
        <taxon>Anabantiformes</taxon>
        <taxon>Anabantoidei</taxon>
        <taxon>Anabantidae</taxon>
        <taxon>Anabas</taxon>
    </lineage>
</organism>
<evidence type="ECO:0000256" key="1">
    <source>
        <dbReference type="SAM" id="Phobius"/>
    </source>
</evidence>
<dbReference type="GeneTree" id="ENSGT01030000234833"/>
<dbReference type="Ensembl" id="ENSATET00000008523.2">
    <property type="protein sequence ID" value="ENSATEP00000008374.2"/>
    <property type="gene ID" value="ENSATEG00000005892.2"/>
</dbReference>
<keyword evidence="3" id="KW-1185">Reference proteome</keyword>
<keyword evidence="1" id="KW-1133">Transmembrane helix</keyword>
<dbReference type="InParanoid" id="A0A3Q1HM35"/>
<reference evidence="2" key="1">
    <citation type="submission" date="2021-04" db="EMBL/GenBank/DDBJ databases">
        <authorList>
            <consortium name="Wellcome Sanger Institute Data Sharing"/>
        </authorList>
    </citation>
    <scope>NUCLEOTIDE SEQUENCE [LARGE SCALE GENOMIC DNA]</scope>
</reference>
<evidence type="ECO:0000313" key="3">
    <source>
        <dbReference type="Proteomes" id="UP000265040"/>
    </source>
</evidence>
<dbReference type="OrthoDB" id="9890537at2759"/>
<feature type="transmembrane region" description="Helical" evidence="1">
    <location>
        <begin position="51"/>
        <end position="75"/>
    </location>
</feature>